<keyword evidence="13" id="KW-1185">Reference proteome</keyword>
<organism evidence="12 13">
    <name type="scientific">Porites lobata</name>
    <dbReference type="NCBI Taxonomy" id="104759"/>
    <lineage>
        <taxon>Eukaryota</taxon>
        <taxon>Metazoa</taxon>
        <taxon>Cnidaria</taxon>
        <taxon>Anthozoa</taxon>
        <taxon>Hexacorallia</taxon>
        <taxon>Scleractinia</taxon>
        <taxon>Fungiina</taxon>
        <taxon>Poritidae</taxon>
        <taxon>Porites</taxon>
    </lineage>
</organism>
<evidence type="ECO:0000256" key="7">
    <source>
        <dbReference type="ARBA" id="ARBA00023163"/>
    </source>
</evidence>
<sequence length="105" mass="12347">MASYETEEIDVAKEFNLLPVIFETIQALQRTSDPQELTKKVNTFRSKLQHCRTLLDKIPGLEMSGEEQKEMLNKYQAQYKEKCELLRNYRNLPVFAEAFLKETKS</sequence>
<comment type="subunit">
    <text evidence="11">Component of the Mediator complex.</text>
</comment>
<dbReference type="InterPro" id="IPR039242">
    <property type="entry name" value="MED9_metazoa"/>
</dbReference>
<proteinExistence type="inferred from homology"/>
<keyword evidence="4 11" id="KW-0805">Transcription regulation</keyword>
<evidence type="ECO:0000256" key="10">
    <source>
        <dbReference type="ARBA" id="ARBA00031260"/>
    </source>
</evidence>
<name>A0ABN8NTW4_9CNID</name>
<comment type="caution">
    <text evidence="12">The sequence shown here is derived from an EMBL/GenBank/DDBJ whole genome shotgun (WGS) entry which is preliminary data.</text>
</comment>
<accession>A0ABN8NTW4</accession>
<dbReference type="EMBL" id="CALNXK010000037">
    <property type="protein sequence ID" value="CAH3122139.1"/>
    <property type="molecule type" value="Genomic_DNA"/>
</dbReference>
<keyword evidence="5" id="KW-0175">Coiled coil</keyword>
<evidence type="ECO:0000256" key="2">
    <source>
        <dbReference type="ARBA" id="ARBA00008089"/>
    </source>
</evidence>
<evidence type="ECO:0000256" key="5">
    <source>
        <dbReference type="ARBA" id="ARBA00023054"/>
    </source>
</evidence>
<dbReference type="PANTHER" id="PTHR20844">
    <property type="entry name" value="MEDIATOR OF RNA POLYMERASE II TRANSCRIPTION, SUBUNIT 9"/>
    <property type="match status" value="1"/>
</dbReference>
<dbReference type="SUPFAM" id="SSF140718">
    <property type="entry name" value="Mediator hinge subcomplex-like"/>
    <property type="match status" value="1"/>
</dbReference>
<evidence type="ECO:0000256" key="6">
    <source>
        <dbReference type="ARBA" id="ARBA00023159"/>
    </source>
</evidence>
<evidence type="ECO:0000256" key="11">
    <source>
        <dbReference type="RuleBase" id="RU364145"/>
    </source>
</evidence>
<dbReference type="InterPro" id="IPR037212">
    <property type="entry name" value="Med7/Med21-like"/>
</dbReference>
<reference evidence="12 13" key="1">
    <citation type="submission" date="2022-05" db="EMBL/GenBank/DDBJ databases">
        <authorList>
            <consortium name="Genoscope - CEA"/>
            <person name="William W."/>
        </authorList>
    </citation>
    <scope>NUCLEOTIDE SEQUENCE [LARGE SCALE GENOMIC DNA]</scope>
</reference>
<evidence type="ECO:0000256" key="3">
    <source>
        <dbReference type="ARBA" id="ARBA00020636"/>
    </source>
</evidence>
<comment type="subcellular location">
    <subcellularLocation>
        <location evidence="1 11">Nucleus</location>
    </subcellularLocation>
</comment>
<protein>
    <recommendedName>
        <fullName evidence="3 11">Mediator of RNA polymerase II transcription subunit 9</fullName>
    </recommendedName>
    <alternativeName>
        <fullName evidence="10 11">Mediator complex subunit 9</fullName>
    </alternativeName>
</protein>
<dbReference type="Pfam" id="PF07544">
    <property type="entry name" value="Med9"/>
    <property type="match status" value="1"/>
</dbReference>
<evidence type="ECO:0000256" key="8">
    <source>
        <dbReference type="ARBA" id="ARBA00023242"/>
    </source>
</evidence>
<evidence type="ECO:0000313" key="13">
    <source>
        <dbReference type="Proteomes" id="UP001159405"/>
    </source>
</evidence>
<keyword evidence="7 11" id="KW-0804">Transcription</keyword>
<evidence type="ECO:0000256" key="9">
    <source>
        <dbReference type="ARBA" id="ARBA00025687"/>
    </source>
</evidence>
<gene>
    <name evidence="11" type="primary">MED9</name>
    <name evidence="12" type="ORF">PLOB_00029356</name>
</gene>
<evidence type="ECO:0000256" key="4">
    <source>
        <dbReference type="ARBA" id="ARBA00023015"/>
    </source>
</evidence>
<keyword evidence="8 11" id="KW-0539">Nucleus</keyword>
<keyword evidence="6 11" id="KW-0010">Activator</keyword>
<dbReference type="PANTHER" id="PTHR20844:SF0">
    <property type="entry name" value="MEDIATOR OF RNA POLYMERASE II TRANSCRIPTION SUBUNIT 9"/>
    <property type="match status" value="1"/>
</dbReference>
<dbReference type="InterPro" id="IPR011425">
    <property type="entry name" value="Med9"/>
</dbReference>
<dbReference type="Proteomes" id="UP001159405">
    <property type="component" value="Unassembled WGS sequence"/>
</dbReference>
<comment type="function">
    <text evidence="9 11">Component of the Mediator complex, a coactivator involved in the regulated transcription of nearly all RNA polymerase II-dependent genes. Mediator functions as a bridge to convey information from gene-specific regulatory proteins to the basal RNA polymerase II transcription machinery. Mediator is recruited to promoters by direct interactions with regulatory proteins and serves as a scaffold for the assembly of a functional preinitiation complex with RNA polymerase II and the general transcription factors.</text>
</comment>
<comment type="similarity">
    <text evidence="2 11">Belongs to the Mediator complex subunit 9 family.</text>
</comment>
<evidence type="ECO:0000313" key="12">
    <source>
        <dbReference type="EMBL" id="CAH3122139.1"/>
    </source>
</evidence>
<evidence type="ECO:0000256" key="1">
    <source>
        <dbReference type="ARBA" id="ARBA00004123"/>
    </source>
</evidence>